<dbReference type="PANTHER" id="PTHR38831">
    <property type="entry name" value="TYPE II SECRETION SYSTEM PROTEIN K"/>
    <property type="match status" value="1"/>
</dbReference>
<keyword evidence="5" id="KW-0997">Cell inner membrane</keyword>
<gene>
    <name evidence="12" type="ORF">MNBD_GAMMA24-891</name>
</gene>
<dbReference type="SUPFAM" id="SSF158544">
    <property type="entry name" value="GspK insert domain-like"/>
    <property type="match status" value="1"/>
</dbReference>
<name>A0A3B1BQN5_9ZZZZ</name>
<comment type="similarity">
    <text evidence="2">Belongs to the GSP K family.</text>
</comment>
<evidence type="ECO:0000256" key="5">
    <source>
        <dbReference type="ARBA" id="ARBA00022519"/>
    </source>
</evidence>
<dbReference type="InterPro" id="IPR005628">
    <property type="entry name" value="GspK"/>
</dbReference>
<feature type="domain" description="T2SS protein K second SAM-like" evidence="10">
    <location>
        <begin position="209"/>
        <end position="267"/>
    </location>
</feature>
<evidence type="ECO:0000256" key="9">
    <source>
        <dbReference type="ARBA" id="ARBA00023136"/>
    </source>
</evidence>
<dbReference type="Pfam" id="PF21687">
    <property type="entry name" value="T2SSK_1st"/>
    <property type="match status" value="1"/>
</dbReference>
<evidence type="ECO:0000256" key="3">
    <source>
        <dbReference type="ARBA" id="ARBA00022448"/>
    </source>
</evidence>
<comment type="subcellular location">
    <subcellularLocation>
        <location evidence="1">Cell inner membrane</location>
    </subcellularLocation>
</comment>
<dbReference type="InterPro" id="IPR049031">
    <property type="entry name" value="T2SSK_SAM-like_1st"/>
</dbReference>
<evidence type="ECO:0000256" key="7">
    <source>
        <dbReference type="ARBA" id="ARBA00022927"/>
    </source>
</evidence>
<dbReference type="GO" id="GO:0009306">
    <property type="term" value="P:protein secretion"/>
    <property type="evidence" value="ECO:0007669"/>
    <property type="project" value="InterPro"/>
</dbReference>
<keyword evidence="6" id="KW-0812">Transmembrane</keyword>
<keyword evidence="3" id="KW-0813">Transport</keyword>
<dbReference type="EMBL" id="UOFZ01000176">
    <property type="protein sequence ID" value="VAX14513.1"/>
    <property type="molecule type" value="Genomic_DNA"/>
</dbReference>
<dbReference type="AlphaFoldDB" id="A0A3B1BQN5"/>
<dbReference type="InterPro" id="IPR049179">
    <property type="entry name" value="T2SSK_SAM-like_2nd"/>
</dbReference>
<dbReference type="GO" id="GO:0005886">
    <property type="term" value="C:plasma membrane"/>
    <property type="evidence" value="ECO:0007669"/>
    <property type="project" value="UniProtKB-SubCell"/>
</dbReference>
<sequence>MMGAKNTRGVALITVLLVVALATTAAVAMSSRQHIDIRRTQNTLIIGQATQYLYGVELWSQQILAKDRQDNKTDDNTEAWATRLPPLPIEGGYVSGQIEDLQGRFNLNNLQQTKAAGKQAQARLRRLLAQLEINPGLINILLDWIDSDQEARFPEGAEDGYYLGLTPPYRAANQLLQSSSELMLLKDMTQKKFNKLKPFITTLPQVTAINVNTASAEVLMSLADNLSLADIQALVKKRKDKPYKKVEDFLAEKAFVAKNIQADGLTVSSNFFMLHAETGIGTLIQYRTCLLERNDKGKVKTLVRSGGVT</sequence>
<dbReference type="InterPro" id="IPR045584">
    <property type="entry name" value="Pilin-like"/>
</dbReference>
<dbReference type="PIRSF" id="PIRSF002786">
    <property type="entry name" value="XcpX"/>
    <property type="match status" value="1"/>
</dbReference>
<evidence type="ECO:0000259" key="10">
    <source>
        <dbReference type="Pfam" id="PF03934"/>
    </source>
</evidence>
<dbReference type="InterPro" id="IPR038072">
    <property type="entry name" value="GspK_central_sf"/>
</dbReference>
<evidence type="ECO:0000256" key="1">
    <source>
        <dbReference type="ARBA" id="ARBA00004533"/>
    </source>
</evidence>
<proteinExistence type="inferred from homology"/>
<dbReference type="Gene3D" id="1.10.40.60">
    <property type="entry name" value="EpsJ-like"/>
    <property type="match status" value="2"/>
</dbReference>
<evidence type="ECO:0000256" key="2">
    <source>
        <dbReference type="ARBA" id="ARBA00007246"/>
    </source>
</evidence>
<dbReference type="Pfam" id="PF03934">
    <property type="entry name" value="T2SSK"/>
    <property type="match status" value="1"/>
</dbReference>
<keyword evidence="7" id="KW-0653">Protein transport</keyword>
<evidence type="ECO:0000313" key="12">
    <source>
        <dbReference type="EMBL" id="VAX14513.1"/>
    </source>
</evidence>
<dbReference type="SUPFAM" id="SSF54523">
    <property type="entry name" value="Pili subunits"/>
    <property type="match status" value="1"/>
</dbReference>
<evidence type="ECO:0000256" key="6">
    <source>
        <dbReference type="ARBA" id="ARBA00022692"/>
    </source>
</evidence>
<dbReference type="Gene3D" id="3.30.1300.30">
    <property type="entry name" value="GSPII I/J protein-like"/>
    <property type="match status" value="1"/>
</dbReference>
<accession>A0A3B1BQN5</accession>
<protein>
    <submittedName>
        <fullName evidence="12">General secretion pathway protein K</fullName>
    </submittedName>
</protein>
<keyword evidence="9" id="KW-0472">Membrane</keyword>
<reference evidence="12" key="1">
    <citation type="submission" date="2018-06" db="EMBL/GenBank/DDBJ databases">
        <authorList>
            <person name="Zhirakovskaya E."/>
        </authorList>
    </citation>
    <scope>NUCLEOTIDE SEQUENCE</scope>
</reference>
<dbReference type="PANTHER" id="PTHR38831:SF1">
    <property type="entry name" value="TYPE II SECRETION SYSTEM PROTEIN K-RELATED"/>
    <property type="match status" value="1"/>
</dbReference>
<feature type="domain" description="T2SS protein K first SAM-like" evidence="11">
    <location>
        <begin position="103"/>
        <end position="205"/>
    </location>
</feature>
<evidence type="ECO:0000256" key="4">
    <source>
        <dbReference type="ARBA" id="ARBA00022475"/>
    </source>
</evidence>
<keyword evidence="4" id="KW-1003">Cell membrane</keyword>
<dbReference type="NCBIfam" id="NF037980">
    <property type="entry name" value="T2SS_GspK"/>
    <property type="match status" value="1"/>
</dbReference>
<evidence type="ECO:0000259" key="11">
    <source>
        <dbReference type="Pfam" id="PF21687"/>
    </source>
</evidence>
<keyword evidence="8" id="KW-1133">Transmembrane helix</keyword>
<evidence type="ECO:0000256" key="8">
    <source>
        <dbReference type="ARBA" id="ARBA00022989"/>
    </source>
</evidence>
<organism evidence="12">
    <name type="scientific">hydrothermal vent metagenome</name>
    <dbReference type="NCBI Taxonomy" id="652676"/>
    <lineage>
        <taxon>unclassified sequences</taxon>
        <taxon>metagenomes</taxon>
        <taxon>ecological metagenomes</taxon>
    </lineage>
</organism>